<keyword evidence="1" id="KW-0472">Membrane</keyword>
<accession>A0A5M8Q4B3</accession>
<keyword evidence="1" id="KW-1133">Transmembrane helix</keyword>
<evidence type="ECO:0000313" key="3">
    <source>
        <dbReference type="Proteomes" id="UP000324767"/>
    </source>
</evidence>
<dbReference type="Proteomes" id="UP000324767">
    <property type="component" value="Unassembled WGS sequence"/>
</dbReference>
<name>A0A5M8Q4B3_9LECA</name>
<comment type="caution">
    <text evidence="2">The sequence shown here is derived from an EMBL/GenBank/DDBJ whole genome shotgun (WGS) entry which is preliminary data.</text>
</comment>
<organism evidence="2 3">
    <name type="scientific">Lasallia pustulata</name>
    <dbReference type="NCBI Taxonomy" id="136370"/>
    <lineage>
        <taxon>Eukaryota</taxon>
        <taxon>Fungi</taxon>
        <taxon>Dikarya</taxon>
        <taxon>Ascomycota</taxon>
        <taxon>Pezizomycotina</taxon>
        <taxon>Lecanoromycetes</taxon>
        <taxon>OSLEUM clade</taxon>
        <taxon>Umbilicariomycetidae</taxon>
        <taxon>Umbilicariales</taxon>
        <taxon>Umbilicariaceae</taxon>
        <taxon>Lasallia</taxon>
    </lineage>
</organism>
<evidence type="ECO:0000256" key="1">
    <source>
        <dbReference type="SAM" id="Phobius"/>
    </source>
</evidence>
<proteinExistence type="predicted"/>
<sequence>MLSRDRRNVFSSEACNKTFTDGTDQKISSYTILARAEGMRERLGQMRILRARASEAEVPCLSGGRISRFMQTPRNGLPYRNQGHRKSIGSIEKRLVRELRAVQGPCTLSQYRCQKAEIIFVYVPYAYFFLDRATMGLRRIRSFGAMEFRKHIKHLRTLVSPCTAHVKIRLAFQSNETTTGGAWANSTIPVRSAPSPARFSLHNYIKRDGKPDISSSVRPKIGVGLMLGYVLCFCLTDIVHSILAFWSFGSRHLTA</sequence>
<feature type="transmembrane region" description="Helical" evidence="1">
    <location>
        <begin position="223"/>
        <end position="248"/>
    </location>
</feature>
<dbReference type="AlphaFoldDB" id="A0A5M8Q4B3"/>
<dbReference type="EMBL" id="VXIT01000001">
    <property type="protein sequence ID" value="KAA6416033.1"/>
    <property type="molecule type" value="Genomic_DNA"/>
</dbReference>
<protein>
    <submittedName>
        <fullName evidence="2">Uncharacterized protein</fullName>
    </submittedName>
</protein>
<reference evidence="2 3" key="1">
    <citation type="submission" date="2019-09" db="EMBL/GenBank/DDBJ databases">
        <title>The hologenome of the rock-dwelling lichen Lasallia pustulata.</title>
        <authorList>
            <person name="Greshake Tzovaras B."/>
            <person name="Segers F."/>
            <person name="Bicker A."/>
            <person name="Dal Grande F."/>
            <person name="Otte J."/>
            <person name="Hankeln T."/>
            <person name="Schmitt I."/>
            <person name="Ebersberger I."/>
        </authorList>
    </citation>
    <scope>NUCLEOTIDE SEQUENCE [LARGE SCALE GENOMIC DNA]</scope>
    <source>
        <strain evidence="2">A1-1</strain>
    </source>
</reference>
<evidence type="ECO:0000313" key="2">
    <source>
        <dbReference type="EMBL" id="KAA6416033.1"/>
    </source>
</evidence>
<gene>
    <name evidence="2" type="ORF">FRX48_00752</name>
</gene>
<keyword evidence="1" id="KW-0812">Transmembrane</keyword>